<evidence type="ECO:0000256" key="3">
    <source>
        <dbReference type="SAM" id="SignalP"/>
    </source>
</evidence>
<evidence type="ECO:0000313" key="5">
    <source>
        <dbReference type="EMBL" id="KAD6796346.1"/>
    </source>
</evidence>
<keyword evidence="1 3" id="KW-0732">Signal</keyword>
<reference evidence="5 6" key="1">
    <citation type="submission" date="2019-05" db="EMBL/GenBank/DDBJ databases">
        <title>Mikania micrantha, genome provides insights into the molecular mechanism of rapid growth.</title>
        <authorList>
            <person name="Liu B."/>
        </authorList>
    </citation>
    <scope>NUCLEOTIDE SEQUENCE [LARGE SCALE GENOMIC DNA]</scope>
    <source>
        <strain evidence="5">NLD-2019</strain>
        <tissue evidence="5">Leaf</tissue>
    </source>
</reference>
<feature type="chain" id="PRO_5024274348" description="Bulb-type lectin domain-containing protein" evidence="3">
    <location>
        <begin position="23"/>
        <end position="404"/>
    </location>
</feature>
<dbReference type="SUPFAM" id="SSF51110">
    <property type="entry name" value="alpha-D-mannose-specific plant lectins"/>
    <property type="match status" value="1"/>
</dbReference>
<dbReference type="PROSITE" id="PS50927">
    <property type="entry name" value="BULB_LECTIN"/>
    <property type="match status" value="1"/>
</dbReference>
<dbReference type="Pfam" id="PF01453">
    <property type="entry name" value="B_lectin"/>
    <property type="match status" value="1"/>
</dbReference>
<feature type="signal peptide" evidence="3">
    <location>
        <begin position="1"/>
        <end position="22"/>
    </location>
</feature>
<evidence type="ECO:0000313" key="6">
    <source>
        <dbReference type="Proteomes" id="UP000326396"/>
    </source>
</evidence>
<dbReference type="OrthoDB" id="4062651at2759"/>
<keyword evidence="6" id="KW-1185">Reference proteome</keyword>
<dbReference type="Proteomes" id="UP000326396">
    <property type="component" value="Linkage Group LG11"/>
</dbReference>
<keyword evidence="2" id="KW-0325">Glycoprotein</keyword>
<dbReference type="Gene3D" id="2.90.10.10">
    <property type="entry name" value="Bulb-type lectin domain"/>
    <property type="match status" value="1"/>
</dbReference>
<dbReference type="InterPro" id="IPR001480">
    <property type="entry name" value="Bulb-type_lectin_dom"/>
</dbReference>
<evidence type="ECO:0000256" key="2">
    <source>
        <dbReference type="ARBA" id="ARBA00023180"/>
    </source>
</evidence>
<dbReference type="AlphaFoldDB" id="A0A5N6PSD8"/>
<dbReference type="PANTHER" id="PTHR32444:SF226">
    <property type="entry name" value="BULB-TYPE LECTIN DOMAIN-CONTAINING PROTEIN"/>
    <property type="match status" value="1"/>
</dbReference>
<feature type="domain" description="Bulb-type lectin" evidence="4">
    <location>
        <begin position="24"/>
        <end position="168"/>
    </location>
</feature>
<proteinExistence type="predicted"/>
<evidence type="ECO:0000259" key="4">
    <source>
        <dbReference type="PROSITE" id="PS50927"/>
    </source>
</evidence>
<accession>A0A5N6PSD8</accession>
<name>A0A5N6PSD8_9ASTR</name>
<evidence type="ECO:0000256" key="1">
    <source>
        <dbReference type="ARBA" id="ARBA00022729"/>
    </source>
</evidence>
<dbReference type="PANTHER" id="PTHR32444">
    <property type="entry name" value="BULB-TYPE LECTIN DOMAIN-CONTAINING PROTEIN"/>
    <property type="match status" value="1"/>
</dbReference>
<protein>
    <recommendedName>
        <fullName evidence="4">Bulb-type lectin domain-containing protein</fullName>
    </recommendedName>
</protein>
<comment type="caution">
    <text evidence="5">The sequence shown here is derived from an EMBL/GenBank/DDBJ whole genome shotgun (WGS) entry which is preliminary data.</text>
</comment>
<gene>
    <name evidence="5" type="ORF">E3N88_07242</name>
</gene>
<organism evidence="5 6">
    <name type="scientific">Mikania micrantha</name>
    <name type="common">bitter vine</name>
    <dbReference type="NCBI Taxonomy" id="192012"/>
    <lineage>
        <taxon>Eukaryota</taxon>
        <taxon>Viridiplantae</taxon>
        <taxon>Streptophyta</taxon>
        <taxon>Embryophyta</taxon>
        <taxon>Tracheophyta</taxon>
        <taxon>Spermatophyta</taxon>
        <taxon>Magnoliopsida</taxon>
        <taxon>eudicotyledons</taxon>
        <taxon>Gunneridae</taxon>
        <taxon>Pentapetalae</taxon>
        <taxon>asterids</taxon>
        <taxon>campanulids</taxon>
        <taxon>Asterales</taxon>
        <taxon>Asteraceae</taxon>
        <taxon>Asteroideae</taxon>
        <taxon>Heliantheae alliance</taxon>
        <taxon>Eupatorieae</taxon>
        <taxon>Mikania</taxon>
    </lineage>
</organism>
<dbReference type="EMBL" id="SZYD01000003">
    <property type="protein sequence ID" value="KAD6796346.1"/>
    <property type="molecule type" value="Genomic_DNA"/>
</dbReference>
<sequence length="404" mass="46020">MAYRSIFLILFLIYLFKNPCYSETDTLHQGQELKDWDELISSNKVFSLKLFSIGSMVSLYLGVFYCKNEIRNSQSHSYQTQASDEFSNNEFSNNAVWVANRNNPIPDIYGKLIIDFNGKLSILSGGGTVLDLFSPTRLVARNATVTLLNTGNLVLRELHPNGSVMQDLWQSFDHPTDTLLPGMKLGINLKTGHNWSLTAWRNDELPAKGLFTLDLIGTGQMVVLRQGNIHWISGTWKNSRFENTNLLVSGPDVRLHYVSNETEQSFTYLTRTYDSYPALRMHQDGQLKASSLNLNIFCLPNNDPPGCAEDIFKKSKCRKGNFTDSSIIGSGERCYSYLDEYIYDDSYNFYDCLRICWSNCSCVAFATRRKRVGCKTFSKMVYDPNCTDRADESRPFYTITNHEG</sequence>
<dbReference type="InterPro" id="IPR036426">
    <property type="entry name" value="Bulb-type_lectin_dom_sf"/>
</dbReference>
<dbReference type="SMART" id="SM00108">
    <property type="entry name" value="B_lectin"/>
    <property type="match status" value="1"/>
</dbReference>